<accession>A0A0R2JL25</accession>
<proteinExistence type="predicted"/>
<dbReference type="EMBL" id="JQBP01000003">
    <property type="protein sequence ID" value="KRN75114.1"/>
    <property type="molecule type" value="Genomic_DNA"/>
</dbReference>
<dbReference type="SMART" id="SM00855">
    <property type="entry name" value="PGAM"/>
    <property type="match status" value="1"/>
</dbReference>
<dbReference type="InterPro" id="IPR029033">
    <property type="entry name" value="His_PPase_superfam"/>
</dbReference>
<evidence type="ECO:0008006" key="5">
    <source>
        <dbReference type="Google" id="ProtNLM"/>
    </source>
</evidence>
<evidence type="ECO:0000313" key="4">
    <source>
        <dbReference type="Proteomes" id="UP000051655"/>
    </source>
</evidence>
<dbReference type="CDD" id="cd07067">
    <property type="entry name" value="HP_PGM_like"/>
    <property type="match status" value="1"/>
</dbReference>
<protein>
    <recommendedName>
        <fullName evidence="5">Phosphoglycerate mutase</fullName>
    </recommendedName>
</protein>
<dbReference type="Pfam" id="PF00300">
    <property type="entry name" value="His_Phos_1"/>
    <property type="match status" value="1"/>
</dbReference>
<feature type="binding site" evidence="2">
    <location>
        <position position="59"/>
    </location>
    <ligand>
        <name>substrate</name>
    </ligand>
</feature>
<dbReference type="AlphaFoldDB" id="A0A0R2JL25"/>
<dbReference type="Proteomes" id="UP000051655">
    <property type="component" value="Unassembled WGS sequence"/>
</dbReference>
<dbReference type="GO" id="GO:0005737">
    <property type="term" value="C:cytoplasm"/>
    <property type="evidence" value="ECO:0007669"/>
    <property type="project" value="TreeGrafter"/>
</dbReference>
<comment type="caution">
    <text evidence="3">The sequence shown here is derived from an EMBL/GenBank/DDBJ whole genome shotgun (WGS) entry which is preliminary data.</text>
</comment>
<dbReference type="InterPro" id="IPR050275">
    <property type="entry name" value="PGM_Phosphatase"/>
</dbReference>
<dbReference type="RefSeq" id="WP_057755285.1">
    <property type="nucleotide sequence ID" value="NZ_JQBP01000003.1"/>
</dbReference>
<dbReference type="OrthoDB" id="9782128at2"/>
<evidence type="ECO:0000256" key="2">
    <source>
        <dbReference type="PIRSR" id="PIRSR613078-2"/>
    </source>
</evidence>
<evidence type="ECO:0000256" key="1">
    <source>
        <dbReference type="PIRSR" id="PIRSR613078-1"/>
    </source>
</evidence>
<dbReference type="Gene3D" id="3.40.50.1240">
    <property type="entry name" value="Phosphoglycerate mutase-like"/>
    <property type="match status" value="1"/>
</dbReference>
<feature type="active site" description="Proton donor/acceptor" evidence="1">
    <location>
        <position position="85"/>
    </location>
</feature>
<feature type="active site" description="Tele-phosphohistidine intermediate" evidence="1">
    <location>
        <position position="9"/>
    </location>
</feature>
<feature type="binding site" evidence="2">
    <location>
        <begin position="8"/>
        <end position="15"/>
    </location>
    <ligand>
        <name>substrate</name>
    </ligand>
</feature>
<sequence>MTKLYFIRHGKTEWNNEGRFQGANGDSPLLPESYQQIKKLGQNLQAIQFAHAFTSPLLRAKMTAELTLAQLEHPVDLTVEPGLLEYQLGVWEGDTFTHVQATHADQYDAWRNHPEQFDATQVPGAESFASVQKRFVQTIQHAEATYGGEDVNLIFFAHGMLLTVGIETLLGKPLDQLRARGGLSNTSTSILETHDGRNFNEIKHNDTSYLGIINDSSNTI</sequence>
<dbReference type="PANTHER" id="PTHR48100">
    <property type="entry name" value="BROAD-SPECIFICITY PHOSPHATASE YOR283W-RELATED"/>
    <property type="match status" value="1"/>
</dbReference>
<dbReference type="PATRIC" id="fig|1616.3.peg.896"/>
<reference evidence="3 4" key="1">
    <citation type="journal article" date="2015" name="Genome Announc.">
        <title>Expanding the biotechnology potential of lactobacilli through comparative genomics of 213 strains and associated genera.</title>
        <authorList>
            <person name="Sun Z."/>
            <person name="Harris H.M."/>
            <person name="McCann A."/>
            <person name="Guo C."/>
            <person name="Argimon S."/>
            <person name="Zhang W."/>
            <person name="Yang X."/>
            <person name="Jeffery I.B."/>
            <person name="Cooney J.C."/>
            <person name="Kagawa T.F."/>
            <person name="Liu W."/>
            <person name="Song Y."/>
            <person name="Salvetti E."/>
            <person name="Wrobel A."/>
            <person name="Rasinkangas P."/>
            <person name="Parkhill J."/>
            <person name="Rea M.C."/>
            <person name="O'Sullivan O."/>
            <person name="Ritari J."/>
            <person name="Douillard F.P."/>
            <person name="Paul Ross R."/>
            <person name="Yang R."/>
            <person name="Briner A.E."/>
            <person name="Felis G.E."/>
            <person name="de Vos W.M."/>
            <person name="Barrangou R."/>
            <person name="Klaenhammer T.R."/>
            <person name="Caufield P.W."/>
            <person name="Cui Y."/>
            <person name="Zhang H."/>
            <person name="O'Toole P.W."/>
        </authorList>
    </citation>
    <scope>NUCLEOTIDE SEQUENCE [LARGE SCALE GENOMIC DNA]</scope>
    <source>
        <strain evidence="3 4">DSM 20593</strain>
    </source>
</reference>
<organism evidence="3 4">
    <name type="scientific">Weissella kandleri</name>
    <dbReference type="NCBI Taxonomy" id="1616"/>
    <lineage>
        <taxon>Bacteria</taxon>
        <taxon>Bacillati</taxon>
        <taxon>Bacillota</taxon>
        <taxon>Bacilli</taxon>
        <taxon>Lactobacillales</taxon>
        <taxon>Lactobacillaceae</taxon>
        <taxon>Weissella</taxon>
    </lineage>
</organism>
<dbReference type="PANTHER" id="PTHR48100:SF1">
    <property type="entry name" value="HISTIDINE PHOSPHATASE FAMILY PROTEIN-RELATED"/>
    <property type="match status" value="1"/>
</dbReference>
<dbReference type="SUPFAM" id="SSF53254">
    <property type="entry name" value="Phosphoglycerate mutase-like"/>
    <property type="match status" value="1"/>
</dbReference>
<name>A0A0R2JL25_9LACO</name>
<dbReference type="InterPro" id="IPR013078">
    <property type="entry name" value="His_Pase_superF_clade-1"/>
</dbReference>
<dbReference type="STRING" id="1616.IV73_GL000875"/>
<gene>
    <name evidence="3" type="ORF">IV73_GL000875</name>
</gene>
<evidence type="ECO:0000313" key="3">
    <source>
        <dbReference type="EMBL" id="KRN75114.1"/>
    </source>
</evidence>
<keyword evidence="4" id="KW-1185">Reference proteome</keyword>
<dbReference type="GO" id="GO:0016791">
    <property type="term" value="F:phosphatase activity"/>
    <property type="evidence" value="ECO:0007669"/>
    <property type="project" value="TreeGrafter"/>
</dbReference>